<evidence type="ECO:0000259" key="2">
    <source>
        <dbReference type="PROSITE" id="PS50076"/>
    </source>
</evidence>
<dbReference type="PANTHER" id="PTHR44145:SF3">
    <property type="entry name" value="DNAJ HOMOLOG SUBFAMILY A MEMBER 3, MITOCHONDRIAL"/>
    <property type="match status" value="1"/>
</dbReference>
<dbReference type="CDD" id="cd06257">
    <property type="entry name" value="DnaJ"/>
    <property type="match status" value="1"/>
</dbReference>
<sequence length="36" mass="4380">MEYRDYYKTLGVARTATAEEIKKSYRRLARKYHPDV</sequence>
<dbReference type="InterPro" id="IPR051938">
    <property type="entry name" value="Apopto_cytoskel_mod"/>
</dbReference>
<dbReference type="PANTHER" id="PTHR44145">
    <property type="entry name" value="DNAJ HOMOLOG SUBFAMILY A MEMBER 3, MITOCHONDRIAL"/>
    <property type="match status" value="1"/>
</dbReference>
<dbReference type="AlphaFoldDB" id="T1DF97"/>
<dbReference type="InterPro" id="IPR036869">
    <property type="entry name" value="J_dom_sf"/>
</dbReference>
<dbReference type="Gene3D" id="1.10.287.110">
    <property type="entry name" value="DnaJ domain"/>
    <property type="match status" value="1"/>
</dbReference>
<dbReference type="Pfam" id="PF00226">
    <property type="entry name" value="DnaJ"/>
    <property type="match status" value="1"/>
</dbReference>
<dbReference type="EMBL" id="AUZX01001002">
    <property type="protein sequence ID" value="EQD80034.1"/>
    <property type="molecule type" value="Genomic_DNA"/>
</dbReference>
<protein>
    <submittedName>
        <fullName evidence="3">Protein containing Heat shock protein DnaJ</fullName>
    </submittedName>
</protein>
<reference evidence="3" key="1">
    <citation type="submission" date="2013-08" db="EMBL/GenBank/DDBJ databases">
        <authorList>
            <person name="Mendez C."/>
            <person name="Richter M."/>
            <person name="Ferrer M."/>
            <person name="Sanchez J."/>
        </authorList>
    </citation>
    <scope>NUCLEOTIDE SEQUENCE</scope>
</reference>
<evidence type="ECO:0000313" key="3">
    <source>
        <dbReference type="EMBL" id="EQD80034.1"/>
    </source>
</evidence>
<keyword evidence="3" id="KW-0346">Stress response</keyword>
<keyword evidence="1" id="KW-0143">Chaperone</keyword>
<proteinExistence type="predicted"/>
<reference evidence="3" key="2">
    <citation type="journal article" date="2014" name="ISME J.">
        <title>Microbial stratification in low pH oxic and suboxic macroscopic growths along an acid mine drainage.</title>
        <authorList>
            <person name="Mendez-Garcia C."/>
            <person name="Mesa V."/>
            <person name="Sprenger R.R."/>
            <person name="Richter M."/>
            <person name="Diez M.S."/>
            <person name="Solano J."/>
            <person name="Bargiela R."/>
            <person name="Golyshina O.V."/>
            <person name="Manteca A."/>
            <person name="Ramos J.L."/>
            <person name="Gallego J.R."/>
            <person name="Llorente I."/>
            <person name="Martins Dos Santos V.A."/>
            <person name="Jensen O.N."/>
            <person name="Pelaez A.I."/>
            <person name="Sanchez J."/>
            <person name="Ferrer M."/>
        </authorList>
    </citation>
    <scope>NUCLEOTIDE SEQUENCE</scope>
</reference>
<dbReference type="InterPro" id="IPR001623">
    <property type="entry name" value="DnaJ_domain"/>
</dbReference>
<dbReference type="PROSITE" id="PS50076">
    <property type="entry name" value="DNAJ_2"/>
    <property type="match status" value="1"/>
</dbReference>
<organism evidence="3">
    <name type="scientific">mine drainage metagenome</name>
    <dbReference type="NCBI Taxonomy" id="410659"/>
    <lineage>
        <taxon>unclassified sequences</taxon>
        <taxon>metagenomes</taxon>
        <taxon>ecological metagenomes</taxon>
    </lineage>
</organism>
<evidence type="ECO:0000256" key="1">
    <source>
        <dbReference type="ARBA" id="ARBA00023186"/>
    </source>
</evidence>
<gene>
    <name evidence="3" type="ORF">B1A_01313</name>
</gene>
<feature type="non-terminal residue" evidence="3">
    <location>
        <position position="36"/>
    </location>
</feature>
<comment type="caution">
    <text evidence="3">The sequence shown here is derived from an EMBL/GenBank/DDBJ whole genome shotgun (WGS) entry which is preliminary data.</text>
</comment>
<dbReference type="SUPFAM" id="SSF46565">
    <property type="entry name" value="Chaperone J-domain"/>
    <property type="match status" value="1"/>
</dbReference>
<dbReference type="PRINTS" id="PR00625">
    <property type="entry name" value="JDOMAIN"/>
</dbReference>
<accession>T1DF97</accession>
<name>T1DF97_9ZZZZ</name>
<feature type="domain" description="J" evidence="2">
    <location>
        <begin position="5"/>
        <end position="36"/>
    </location>
</feature>